<evidence type="ECO:0000256" key="2">
    <source>
        <dbReference type="SAM" id="Phobius"/>
    </source>
</evidence>
<feature type="transmembrane region" description="Helical" evidence="2">
    <location>
        <begin position="319"/>
        <end position="338"/>
    </location>
</feature>
<dbReference type="KEGG" id="gpo:GPOL_c12980"/>
<feature type="region of interest" description="Disordered" evidence="1">
    <location>
        <begin position="1"/>
        <end position="26"/>
    </location>
</feature>
<dbReference type="EMBL" id="CP003119">
    <property type="protein sequence ID" value="AFA72353.1"/>
    <property type="molecule type" value="Genomic_DNA"/>
</dbReference>
<evidence type="ECO:0000256" key="1">
    <source>
        <dbReference type="SAM" id="MobiDB-lite"/>
    </source>
</evidence>
<feature type="transmembrane region" description="Helical" evidence="2">
    <location>
        <begin position="241"/>
        <end position="265"/>
    </location>
</feature>
<dbReference type="AlphaFoldDB" id="H6N3J4"/>
<keyword evidence="2" id="KW-0472">Membrane</keyword>
<reference evidence="3 4" key="1">
    <citation type="journal article" date="2012" name="Appl. Environ. Microbiol.">
        <title>Involvement of two latex-clearing proteins during rubber degradation and insights into the subsequent degradation pathway revealed by the genome sequence of Gordonia polyisoprenivorans strain VH2.</title>
        <authorList>
            <person name="Hiessl S."/>
            <person name="Schuldes J."/>
            <person name="Thurmer A."/>
            <person name="Halbsguth T."/>
            <person name="Broker D."/>
            <person name="Angelov A."/>
            <person name="Liebl W."/>
            <person name="Daniel R."/>
            <person name="Steinbuchel A."/>
        </authorList>
    </citation>
    <scope>NUCLEOTIDE SEQUENCE [LARGE SCALE GENOMIC DNA]</scope>
    <source>
        <strain evidence="4">DSM 44266 / VH2</strain>
    </source>
</reference>
<keyword evidence="4" id="KW-1185">Reference proteome</keyword>
<feature type="transmembrane region" description="Helical" evidence="2">
    <location>
        <begin position="285"/>
        <end position="307"/>
    </location>
</feature>
<dbReference type="STRING" id="1112204.GPOL_c12980"/>
<keyword evidence="2" id="KW-1133">Transmembrane helix</keyword>
<dbReference type="Proteomes" id="UP000009154">
    <property type="component" value="Chromosome"/>
</dbReference>
<feature type="transmembrane region" description="Helical" evidence="2">
    <location>
        <begin position="75"/>
        <end position="96"/>
    </location>
</feature>
<dbReference type="HOGENOM" id="CLU_057313_0_0_11"/>
<dbReference type="eggNOG" id="ENOG502ZBUI">
    <property type="taxonomic scope" value="Bacteria"/>
</dbReference>
<proteinExistence type="predicted"/>
<name>H6N3J4_GORPV</name>
<feature type="compositionally biased region" description="Polar residues" evidence="1">
    <location>
        <begin position="13"/>
        <end position="26"/>
    </location>
</feature>
<feature type="transmembrane region" description="Helical" evidence="2">
    <location>
        <begin position="31"/>
        <end position="55"/>
    </location>
</feature>
<evidence type="ECO:0000313" key="4">
    <source>
        <dbReference type="Proteomes" id="UP000009154"/>
    </source>
</evidence>
<sequence length="389" mass="41797">MRSGGDPAETDIPPTSNQDNRTMSRPQRTAVVVRSAYGTTTVEWFLIFTIGTILLTRAYLQLTGYPQIGGGTLHIAHALWGGALMMIALIVGWLFLGATVRLAAVALGGIGFGLFLDEVGKFVTKNNDYFYGPSAEIMYILVVVVLLISRVVRDLAKPTVAEALANAASIAADGVSHGLPPRRRTQAQWFLAYAADRGGDPTQIATIRELLSTSAAGPDRLMALRARAVRLIPGFARSPRWVTVFGALLVITSLWATVLGAWQLFVGHVDSGELHLYLELSRNRHAAWILFISGVATALISIPGMIARRRTERAWPLRLLRLAALIFTLSNALVDFALEGFGALSNLAVGLVALAVMNYHLSARMSAEIGEQGVGEQGVGELGVGDVRV</sequence>
<feature type="transmembrane region" description="Helical" evidence="2">
    <location>
        <begin position="344"/>
        <end position="361"/>
    </location>
</feature>
<feature type="transmembrane region" description="Helical" evidence="2">
    <location>
        <begin position="103"/>
        <end position="123"/>
    </location>
</feature>
<gene>
    <name evidence="3" type="ordered locus">GPOL_c12980</name>
</gene>
<organism evidence="3 4">
    <name type="scientific">Gordonia polyisoprenivorans (strain DSM 44266 / VH2)</name>
    <dbReference type="NCBI Taxonomy" id="1112204"/>
    <lineage>
        <taxon>Bacteria</taxon>
        <taxon>Bacillati</taxon>
        <taxon>Actinomycetota</taxon>
        <taxon>Actinomycetes</taxon>
        <taxon>Mycobacteriales</taxon>
        <taxon>Gordoniaceae</taxon>
        <taxon>Gordonia</taxon>
    </lineage>
</organism>
<protein>
    <submittedName>
        <fullName evidence="3">Putative membrane protein</fullName>
    </submittedName>
</protein>
<feature type="transmembrane region" description="Helical" evidence="2">
    <location>
        <begin position="129"/>
        <end position="148"/>
    </location>
</feature>
<accession>H6N3J4</accession>
<evidence type="ECO:0000313" key="3">
    <source>
        <dbReference type="EMBL" id="AFA72353.1"/>
    </source>
</evidence>
<keyword evidence="2" id="KW-0812">Transmembrane</keyword>